<dbReference type="OrthoDB" id="9799036at2"/>
<organism evidence="1 2">
    <name type="scientific">Gulosibacter macacae</name>
    <dbReference type="NCBI Taxonomy" id="2488791"/>
    <lineage>
        <taxon>Bacteria</taxon>
        <taxon>Bacillati</taxon>
        <taxon>Actinomycetota</taxon>
        <taxon>Actinomycetes</taxon>
        <taxon>Micrococcales</taxon>
        <taxon>Microbacteriaceae</taxon>
        <taxon>Gulosibacter</taxon>
    </lineage>
</organism>
<dbReference type="PANTHER" id="PTHR31793:SF24">
    <property type="entry name" value="LONG-CHAIN ACYL-COA THIOESTERASE FADM"/>
    <property type="match status" value="1"/>
</dbReference>
<sequence>MIARDCFVTGDTDGHRRVHVPVPVRWRDLDAYGHVNNATMFSLLEEARISAFWRAPDGSYDPTRPLAVVGAGDNADTITLIAAHAIEYRVPIGHALDPIDVEMWISEIGSASAEISYAVYSPVGDDPRLLHTVARSTIVLIDPETQRPRRINDDERAAWQPFLGERVAMRADRK</sequence>
<dbReference type="PANTHER" id="PTHR31793">
    <property type="entry name" value="4-HYDROXYBENZOYL-COA THIOESTERASE FAMILY MEMBER"/>
    <property type="match status" value="1"/>
</dbReference>
<evidence type="ECO:0000313" key="1">
    <source>
        <dbReference type="EMBL" id="RRJ85865.1"/>
    </source>
</evidence>
<accession>A0A3P3VSY7</accession>
<dbReference type="RefSeq" id="WP_124973523.1">
    <property type="nucleotide sequence ID" value="NZ_RQVS01000015.1"/>
</dbReference>
<dbReference type="EMBL" id="RQVS01000015">
    <property type="protein sequence ID" value="RRJ85865.1"/>
    <property type="molecule type" value="Genomic_DNA"/>
</dbReference>
<dbReference type="InterPro" id="IPR029069">
    <property type="entry name" value="HotDog_dom_sf"/>
</dbReference>
<dbReference type="AlphaFoldDB" id="A0A3P3VSY7"/>
<reference evidence="1 2" key="1">
    <citation type="submission" date="2018-11" db="EMBL/GenBank/DDBJ databases">
        <title>YIM 102482-1 draft genome.</title>
        <authorList>
            <person name="Li G."/>
            <person name="Jiang Y."/>
        </authorList>
    </citation>
    <scope>NUCLEOTIDE SEQUENCE [LARGE SCALE GENOMIC DNA]</scope>
    <source>
        <strain evidence="1 2">YIM 102482-1</strain>
    </source>
</reference>
<comment type="caution">
    <text evidence="1">The sequence shown here is derived from an EMBL/GenBank/DDBJ whole genome shotgun (WGS) entry which is preliminary data.</text>
</comment>
<protein>
    <submittedName>
        <fullName evidence="1">Acyl-CoA thioesterase</fullName>
    </submittedName>
</protein>
<dbReference type="InterPro" id="IPR050563">
    <property type="entry name" value="4-hydroxybenzoyl-CoA_TE"/>
</dbReference>
<keyword evidence="2" id="KW-1185">Reference proteome</keyword>
<evidence type="ECO:0000313" key="2">
    <source>
        <dbReference type="Proteomes" id="UP000274391"/>
    </source>
</evidence>
<dbReference type="GO" id="GO:0047617">
    <property type="term" value="F:fatty acyl-CoA hydrolase activity"/>
    <property type="evidence" value="ECO:0007669"/>
    <property type="project" value="TreeGrafter"/>
</dbReference>
<dbReference type="Pfam" id="PF13279">
    <property type="entry name" value="4HBT_2"/>
    <property type="match status" value="1"/>
</dbReference>
<name>A0A3P3VSY7_9MICO</name>
<dbReference type="CDD" id="cd00586">
    <property type="entry name" value="4HBT"/>
    <property type="match status" value="1"/>
</dbReference>
<proteinExistence type="predicted"/>
<dbReference type="SUPFAM" id="SSF54637">
    <property type="entry name" value="Thioesterase/thiol ester dehydrase-isomerase"/>
    <property type="match status" value="1"/>
</dbReference>
<gene>
    <name evidence="1" type="ORF">EG850_11250</name>
</gene>
<dbReference type="Proteomes" id="UP000274391">
    <property type="component" value="Unassembled WGS sequence"/>
</dbReference>
<dbReference type="Gene3D" id="3.10.129.10">
    <property type="entry name" value="Hotdog Thioesterase"/>
    <property type="match status" value="1"/>
</dbReference>